<gene>
    <name evidence="2" type="ORF">VE01_00880</name>
</gene>
<name>A0A2P2SVQ2_9PEZI</name>
<dbReference type="GeneID" id="28834266"/>
<dbReference type="RefSeq" id="XP_018134611.1">
    <property type="nucleotide sequence ID" value="XM_018270408.2"/>
</dbReference>
<protein>
    <recommendedName>
        <fullName evidence="1">BTB domain-containing protein</fullName>
    </recommendedName>
</protein>
<evidence type="ECO:0000259" key="1">
    <source>
        <dbReference type="PROSITE" id="PS50097"/>
    </source>
</evidence>
<sequence length="205" mass="22124">MVPKPAVTPLTHDEFRKKCDCQVVTIYAGRNCHSSFTLPKDLLGYYSRTFAHYFNGTSAQALSGFLILPAVDPKLLAVLIDYIKHGSASFPYGFVWSWGREGDGVTAAAYQVISDCVRTLTAFLGLCAAYDVHEAGVAIYEPLTICIYLAQSYGIDIKTVLTDGFIDTVLGTLPDLPGGNPVLVLLAQATGADTVINHRLVSMGE</sequence>
<dbReference type="OrthoDB" id="194443at2759"/>
<keyword evidence="3" id="KW-1185">Reference proteome</keyword>
<dbReference type="EMBL" id="KV460207">
    <property type="protein sequence ID" value="OBU00879.1"/>
    <property type="molecule type" value="Genomic_DNA"/>
</dbReference>
<proteinExistence type="predicted"/>
<reference evidence="3" key="2">
    <citation type="journal article" date="2018" name="Nat. Commun.">
        <title>Extreme sensitivity to ultraviolet light in the fungal pathogen causing white-nose syndrome of bats.</title>
        <authorList>
            <person name="Palmer J.M."/>
            <person name="Drees K.P."/>
            <person name="Foster J.T."/>
            <person name="Lindner D.L."/>
        </authorList>
    </citation>
    <scope>NUCLEOTIDE SEQUENCE [LARGE SCALE GENOMIC DNA]</scope>
    <source>
        <strain evidence="3">UAMH 10579</strain>
    </source>
</reference>
<organism evidence="2 3">
    <name type="scientific">Pseudogymnoascus verrucosus</name>
    <dbReference type="NCBI Taxonomy" id="342668"/>
    <lineage>
        <taxon>Eukaryota</taxon>
        <taxon>Fungi</taxon>
        <taxon>Dikarya</taxon>
        <taxon>Ascomycota</taxon>
        <taxon>Pezizomycotina</taxon>
        <taxon>Leotiomycetes</taxon>
        <taxon>Thelebolales</taxon>
        <taxon>Thelebolaceae</taxon>
        <taxon>Pseudogymnoascus</taxon>
    </lineage>
</organism>
<reference evidence="2 3" key="1">
    <citation type="submission" date="2016-03" db="EMBL/GenBank/DDBJ databases">
        <title>Comparative genomics of Pseudogymnoascus destructans, the fungus causing white-nose syndrome of bats.</title>
        <authorList>
            <person name="Palmer J.M."/>
            <person name="Drees K.P."/>
            <person name="Foster J.T."/>
            <person name="Lindner D.L."/>
        </authorList>
    </citation>
    <scope>NUCLEOTIDE SEQUENCE [LARGE SCALE GENOMIC DNA]</scope>
    <source>
        <strain evidence="2 3">UAMH 10579</strain>
    </source>
</reference>
<evidence type="ECO:0000313" key="3">
    <source>
        <dbReference type="Proteomes" id="UP000091956"/>
    </source>
</evidence>
<dbReference type="Proteomes" id="UP000091956">
    <property type="component" value="Unassembled WGS sequence"/>
</dbReference>
<dbReference type="PROSITE" id="PS50097">
    <property type="entry name" value="BTB"/>
    <property type="match status" value="1"/>
</dbReference>
<dbReference type="InterPro" id="IPR000210">
    <property type="entry name" value="BTB/POZ_dom"/>
</dbReference>
<evidence type="ECO:0000313" key="2">
    <source>
        <dbReference type="EMBL" id="OBU00879.1"/>
    </source>
</evidence>
<accession>A0A2P2SVQ2</accession>
<dbReference type="AlphaFoldDB" id="A0A2P2SVQ2"/>
<feature type="domain" description="BTB" evidence="1">
    <location>
        <begin position="19"/>
        <end position="92"/>
    </location>
</feature>